<keyword evidence="4" id="KW-1185">Reference proteome</keyword>
<reference evidence="3 4" key="1">
    <citation type="submission" date="2018-10" db="EMBL/GenBank/DDBJ databases">
        <title>Natrarchaeobius chitinivorans gen. nov., sp. nov., and Natrarchaeobius haloalkaliphilus sp. nov., alkaliphilic, chitin-utilizing haloarchaea from hypersaline alkaline lakes.</title>
        <authorList>
            <person name="Sorokin D.Y."/>
            <person name="Elcheninov A.G."/>
            <person name="Kostrikina N.A."/>
            <person name="Bale N.J."/>
            <person name="Sinninghe Damste J.S."/>
            <person name="Khijniak T.V."/>
            <person name="Kublanov I.V."/>
            <person name="Toshchakov S.V."/>
        </authorList>
    </citation>
    <scope>NUCLEOTIDE SEQUENCE [LARGE SCALE GENOMIC DNA]</scope>
    <source>
        <strain evidence="3 4">AArcht7</strain>
    </source>
</reference>
<organism evidence="3 4">
    <name type="scientific">Natrarchaeobius chitinivorans</name>
    <dbReference type="NCBI Taxonomy" id="1679083"/>
    <lineage>
        <taxon>Archaea</taxon>
        <taxon>Methanobacteriati</taxon>
        <taxon>Methanobacteriota</taxon>
        <taxon>Stenosarchaea group</taxon>
        <taxon>Halobacteria</taxon>
        <taxon>Halobacteriales</taxon>
        <taxon>Natrialbaceae</taxon>
        <taxon>Natrarchaeobius</taxon>
    </lineage>
</organism>
<feature type="transmembrane region" description="Helical" evidence="2">
    <location>
        <begin position="19"/>
        <end position="44"/>
    </location>
</feature>
<evidence type="ECO:0000313" key="4">
    <source>
        <dbReference type="Proteomes" id="UP000281431"/>
    </source>
</evidence>
<keyword evidence="2" id="KW-0812">Transmembrane</keyword>
<dbReference type="OrthoDB" id="238714at2157"/>
<comment type="caution">
    <text evidence="3">The sequence shown here is derived from an EMBL/GenBank/DDBJ whole genome shotgun (WGS) entry which is preliminary data.</text>
</comment>
<name>A0A3N6PTZ2_NATCH</name>
<dbReference type="Pfam" id="PF23922">
    <property type="entry name" value="DUF7261"/>
    <property type="match status" value="1"/>
</dbReference>
<dbReference type="Proteomes" id="UP000281431">
    <property type="component" value="Unassembled WGS sequence"/>
</dbReference>
<gene>
    <name evidence="3" type="ORF">EA472_00935</name>
</gene>
<evidence type="ECO:0000256" key="1">
    <source>
        <dbReference type="SAM" id="MobiDB-lite"/>
    </source>
</evidence>
<proteinExistence type="predicted"/>
<dbReference type="EMBL" id="REFZ01000001">
    <property type="protein sequence ID" value="RQH03186.1"/>
    <property type="molecule type" value="Genomic_DNA"/>
</dbReference>
<accession>A0A3N6PTZ2</accession>
<protein>
    <submittedName>
        <fullName evidence="3">Uncharacterized protein</fullName>
    </submittedName>
</protein>
<keyword evidence="2" id="KW-1133">Transmembrane helix</keyword>
<evidence type="ECO:0000313" key="3">
    <source>
        <dbReference type="EMBL" id="RQH03186.1"/>
    </source>
</evidence>
<sequence>MADVNASETRNRGRRRGQLLLITGLMLAITLVFLAVLLNGVIYAENLGTRGSDIGGHETVRFETAAADAGERFVVATNRDADPHADHADLVDRVDAAVADWDDQSRQHLVRDGSYSRVSLADAEDGARIHQSDSGPFESANDEGNWTVVENGDVRNASMRVDDVDGTFRLTVTTAASTWNLTVEDAGDVEVAAELDGADVAECSVSQPPFEIDFVDGTVDGDRCGGEPMVFAGGLEGPYETVALVGGDELEGAYDLTTNDTAPLSSSEFEDPGGDSPIAESELYSVDLSLTHETDRIDYQSTVTVTPNTHYGR</sequence>
<evidence type="ECO:0000256" key="2">
    <source>
        <dbReference type="SAM" id="Phobius"/>
    </source>
</evidence>
<feature type="region of interest" description="Disordered" evidence="1">
    <location>
        <begin position="259"/>
        <end position="279"/>
    </location>
</feature>
<dbReference type="AlphaFoldDB" id="A0A3N6PTZ2"/>
<dbReference type="InterPro" id="IPR055685">
    <property type="entry name" value="DUF7261"/>
</dbReference>
<keyword evidence="2" id="KW-0472">Membrane</keyword>